<dbReference type="RefSeq" id="WP_016458135.1">
    <property type="nucleotide sequence ID" value="NZ_CAMIHY010000090.1"/>
</dbReference>
<dbReference type="Proteomes" id="UP000234560">
    <property type="component" value="Chromosome"/>
</dbReference>
<name>A0AAF0YVX7_9CORY</name>
<reference evidence="1" key="2">
    <citation type="submission" date="2023-10" db="EMBL/GenBank/DDBJ databases">
        <authorList>
            <person name="Choi B."/>
        </authorList>
    </citation>
    <scope>NUCLEOTIDE SEQUENCE</scope>
    <source>
        <strain evidence="1">UMB0763</strain>
    </source>
</reference>
<evidence type="ECO:0000313" key="2">
    <source>
        <dbReference type="Proteomes" id="UP000234560"/>
    </source>
</evidence>
<sequence length="80" mass="8963">MVLFPEYLSHVVMVYTDDEFSELIDEFTPRGFFAVKDTEGSYTELLDGFPCAVLNTQGQLAGRFRDIDDAADAIDPLLPL</sequence>
<accession>A0AAF0YVX7</accession>
<proteinExistence type="predicted"/>
<organism evidence="1 2">
    <name type="scientific">Corynebacterium pyruviciproducens</name>
    <dbReference type="NCBI Taxonomy" id="598660"/>
    <lineage>
        <taxon>Bacteria</taxon>
        <taxon>Bacillati</taxon>
        <taxon>Actinomycetota</taxon>
        <taxon>Actinomycetes</taxon>
        <taxon>Mycobacteriales</taxon>
        <taxon>Corynebacteriaceae</taxon>
        <taxon>Corynebacterium</taxon>
    </lineage>
</organism>
<protein>
    <submittedName>
        <fullName evidence="1">Uncharacterized protein</fullName>
    </submittedName>
</protein>
<evidence type="ECO:0000313" key="1">
    <source>
        <dbReference type="EMBL" id="WOT02473.1"/>
    </source>
</evidence>
<gene>
    <name evidence="1" type="ORF">CYJ47_01465</name>
</gene>
<dbReference type="KEGG" id="cpyr:CYJ47_01465"/>
<reference evidence="1" key="1">
    <citation type="submission" date="2017-12" db="EMBL/GenBank/DDBJ databases">
        <authorList>
            <person name="Thomas-White K."/>
            <person name="Wolfe A.J."/>
        </authorList>
    </citation>
    <scope>NUCLEOTIDE SEQUENCE</scope>
    <source>
        <strain evidence="1">UMB0763</strain>
    </source>
</reference>
<dbReference type="EMBL" id="CP136958">
    <property type="protein sequence ID" value="WOT02473.1"/>
    <property type="molecule type" value="Genomic_DNA"/>
</dbReference>
<dbReference type="AlphaFoldDB" id="A0AAF0YVX7"/>